<dbReference type="AlphaFoldDB" id="A0A4Q9FIJ9"/>
<dbReference type="Pfam" id="PF18962">
    <property type="entry name" value="Por_Secre_tail"/>
    <property type="match status" value="1"/>
</dbReference>
<name>A0A4Q9FIJ9_9FLAO</name>
<keyword evidence="4" id="KW-1185">Reference proteome</keyword>
<feature type="domain" description="Secretion system C-terminal sorting" evidence="2">
    <location>
        <begin position="956"/>
        <end position="1027"/>
    </location>
</feature>
<evidence type="ECO:0000256" key="1">
    <source>
        <dbReference type="ARBA" id="ARBA00022729"/>
    </source>
</evidence>
<organism evidence="3 4">
    <name type="scientific">Hyunsoonleella flava</name>
    <dbReference type="NCBI Taxonomy" id="2527939"/>
    <lineage>
        <taxon>Bacteria</taxon>
        <taxon>Pseudomonadati</taxon>
        <taxon>Bacteroidota</taxon>
        <taxon>Flavobacteriia</taxon>
        <taxon>Flavobacteriales</taxon>
        <taxon>Flavobacteriaceae</taxon>
    </lineage>
</organism>
<reference evidence="3 4" key="1">
    <citation type="submission" date="2019-02" db="EMBL/GenBank/DDBJ databases">
        <title>Hyunsoonleella sp., isolated from marine sediment.</title>
        <authorList>
            <person name="Liu B.-T."/>
        </authorList>
    </citation>
    <scope>NUCLEOTIDE SEQUENCE [LARGE SCALE GENOMIC DNA]</scope>
    <source>
        <strain evidence="3 4">T58</strain>
    </source>
</reference>
<dbReference type="Gene3D" id="2.130.10.10">
    <property type="entry name" value="YVTN repeat-like/Quinoprotein amine dehydrogenase"/>
    <property type="match status" value="2"/>
</dbReference>
<dbReference type="SUPFAM" id="SSF110296">
    <property type="entry name" value="Oligoxyloglucan reducing end-specific cellobiohydrolase"/>
    <property type="match status" value="1"/>
</dbReference>
<accession>A0A4Q9FIJ9</accession>
<dbReference type="RefSeq" id="WP_130962838.1">
    <property type="nucleotide sequence ID" value="NZ_SIRT01000001.1"/>
</dbReference>
<evidence type="ECO:0000259" key="2">
    <source>
        <dbReference type="Pfam" id="PF18962"/>
    </source>
</evidence>
<sequence>MKKKTTQRLLFFGLFLVVSLYILKVNFKQNSEVLEYDYGADHEHYEEETPEEIAYEMAMDALALPKSFNFQNLKGDALEAYNTWFINAEKAGFQFSTTEELETYFKTAKQNMTMPPPEKYFYANSTLSGTWDQKYLNMSSTTAPGYSEGGFRTDGSLYDPVNEEMYIVSFAGHIYKIDESASVKWSLRNHTKSFEGDKFNGVNLPDGSFRLLNQKSNGSMEFSDDEGRTWIDANGAFFEGSANYTTVVTKQNTSKRIVAHGARRNTADGNAWYDYVYISTDYGLNYTTSALSFKSNTFDVEILKPHGSRDVYLFARRASDSKLYVYRMGENDTDFSLIHEPTTTVGALDSVLGTTVSGTTHFYISYGNTTIFYSGDEGATWTQSVTSSDTGRNIAEVHPTQPNIVFKGFVELWISTDYGVTWTRNQHVLSNNDIYVWDLQHFKTYDKEDGTFFTISGYDFGTYYSTSPEDWNSWVSVSRGNPTTMCYDAETSEKYNIVYTGNQDRGSQSFSGDNDYDKTIPIPAAREANTDVLRVTIANGGESAWYWYYFGTIGRSDVTDGGNFSTVTRTDFYGNWAATSLVPSPIDSEDAVYIPWGNALQKIIYNGSDVVREIHPFQFSGPISSFGYSKLNTNRWYVGLKSGQLMYSTDGGSSFTASSVSGGSWPQQDDSHRKRRQVIATSPIDEATVYYAGKGNNFLISVDGGQTFTSHNSGLTVERITELDASPNGQYVFASCEFDGAWVYSVQQDQWFKMEGLDVPDAVGYTDVQFIESENAVRFATYGSGVLDFVLDQDFSEIYVAPDNFTIETIDETCQGKNGQIKIDTKFRHNYNVTIGGTEYTFNELLNLPNLDPGTYDVCIGITNTTYQYCVSLKIEASDLLTGKFVSGKQGAVAVEIETGTAPYKVFVNNKQVLETYDTSFNIVANDGDVINIESKATCEGKLTKVLDASGSLKAFPNPVVDRFELHIPETTKTNVNLELYSISSGLVAKKQYPVVGGKVNVEMEAYPSGIYFIRVSDSKTPKTLKIVKQ</sequence>
<dbReference type="Proteomes" id="UP000291142">
    <property type="component" value="Unassembled WGS sequence"/>
</dbReference>
<dbReference type="InterPro" id="IPR026444">
    <property type="entry name" value="Secre_tail"/>
</dbReference>
<dbReference type="OrthoDB" id="9757809at2"/>
<dbReference type="NCBIfam" id="TIGR04183">
    <property type="entry name" value="Por_Secre_tail"/>
    <property type="match status" value="1"/>
</dbReference>
<dbReference type="EMBL" id="SIRT01000001">
    <property type="protein sequence ID" value="TBN06851.1"/>
    <property type="molecule type" value="Genomic_DNA"/>
</dbReference>
<gene>
    <name evidence="3" type="ORF">EYD45_02915</name>
</gene>
<protein>
    <submittedName>
        <fullName evidence="3">T9SS type A sorting domain-containing protein</fullName>
    </submittedName>
</protein>
<proteinExistence type="predicted"/>
<dbReference type="InterPro" id="IPR015943">
    <property type="entry name" value="WD40/YVTN_repeat-like_dom_sf"/>
</dbReference>
<comment type="caution">
    <text evidence="3">The sequence shown here is derived from an EMBL/GenBank/DDBJ whole genome shotgun (WGS) entry which is preliminary data.</text>
</comment>
<keyword evidence="1" id="KW-0732">Signal</keyword>
<evidence type="ECO:0000313" key="4">
    <source>
        <dbReference type="Proteomes" id="UP000291142"/>
    </source>
</evidence>
<evidence type="ECO:0000313" key="3">
    <source>
        <dbReference type="EMBL" id="TBN06851.1"/>
    </source>
</evidence>